<accession>A0ABP7IDD1</accession>
<evidence type="ECO:0008006" key="3">
    <source>
        <dbReference type="Google" id="ProtNLM"/>
    </source>
</evidence>
<dbReference type="Proteomes" id="UP001501821">
    <property type="component" value="Unassembled WGS sequence"/>
</dbReference>
<protein>
    <recommendedName>
        <fullName evidence="3">Sulfotransferase family protein</fullName>
    </recommendedName>
</protein>
<name>A0ABP7IDD1_9ACTN</name>
<dbReference type="RefSeq" id="WP_344774355.1">
    <property type="nucleotide sequence ID" value="NZ_BAABAH010000004.1"/>
</dbReference>
<proteinExistence type="predicted"/>
<dbReference type="SUPFAM" id="SSF52540">
    <property type="entry name" value="P-loop containing nucleoside triphosphate hydrolases"/>
    <property type="match status" value="1"/>
</dbReference>
<evidence type="ECO:0000313" key="1">
    <source>
        <dbReference type="EMBL" id="GAA3815648.1"/>
    </source>
</evidence>
<organism evidence="1 2">
    <name type="scientific">Nocardioides panacisoli</name>
    <dbReference type="NCBI Taxonomy" id="627624"/>
    <lineage>
        <taxon>Bacteria</taxon>
        <taxon>Bacillati</taxon>
        <taxon>Actinomycetota</taxon>
        <taxon>Actinomycetes</taxon>
        <taxon>Propionibacteriales</taxon>
        <taxon>Nocardioidaceae</taxon>
        <taxon>Nocardioides</taxon>
    </lineage>
</organism>
<gene>
    <name evidence="1" type="ORF">GCM10022242_17250</name>
</gene>
<comment type="caution">
    <text evidence="1">The sequence shown here is derived from an EMBL/GenBank/DDBJ whole genome shotgun (WGS) entry which is preliminary data.</text>
</comment>
<keyword evidence="2" id="KW-1185">Reference proteome</keyword>
<dbReference type="Gene3D" id="3.40.50.300">
    <property type="entry name" value="P-loop containing nucleotide triphosphate hydrolases"/>
    <property type="match status" value="1"/>
</dbReference>
<evidence type="ECO:0000313" key="2">
    <source>
        <dbReference type="Proteomes" id="UP001501821"/>
    </source>
</evidence>
<reference evidence="2" key="1">
    <citation type="journal article" date="2019" name="Int. J. Syst. Evol. Microbiol.">
        <title>The Global Catalogue of Microorganisms (GCM) 10K type strain sequencing project: providing services to taxonomists for standard genome sequencing and annotation.</title>
        <authorList>
            <consortium name="The Broad Institute Genomics Platform"/>
            <consortium name="The Broad Institute Genome Sequencing Center for Infectious Disease"/>
            <person name="Wu L."/>
            <person name="Ma J."/>
        </authorList>
    </citation>
    <scope>NUCLEOTIDE SEQUENCE [LARGE SCALE GENOMIC DNA]</scope>
    <source>
        <strain evidence="2">JCM 16953</strain>
    </source>
</reference>
<sequence>MSDGPVFLHVGLKKTGTSYLQEIFRANEDALAAQGLSMVPGSQIATRQLVRALKGQLQEGIDGPRARRALVRLPRELDEAPGDRVLITDEVFGGSTPEQVTTLGKKLGPREVHLVLTVRDLARTIPSAWQQTIKGGSAMPYDDFVASVVSGEGEAANGFWRAYGVPELLQRWAHLVPPERMHLVVLPQPGAAPTVLLERFCSVLGIDPATLPPAANRANEALGRGQAELLRRLNEGWSDLARRRDLHNTVIKRGFGLRVLSPLGGDRIRLPAQYRPWVEEHTARTIDTLRQGGFAVVGELGELQAPDSAFAVDLPPVDEAMVAEAATQALHVLLENQVAELYQHRIERAAQRRLERGQERDEQS</sequence>
<dbReference type="InterPro" id="IPR027417">
    <property type="entry name" value="P-loop_NTPase"/>
</dbReference>
<dbReference type="EMBL" id="BAABAH010000004">
    <property type="protein sequence ID" value="GAA3815648.1"/>
    <property type="molecule type" value="Genomic_DNA"/>
</dbReference>